<sequence>MAALEAASGGGSERTHSLPRLPGLPFHQRPSVGTWKVPQFKPRAVYRDAARRVPVPPIQEVTPQTGPNHMSPSVGTWMLQNFKPRVDLVSAPAPAAAPESSSRTPHANRPPLVGPSVALPSVGTWVKPHFPPRTDYKPLPGVQTEQDTAGWQMAEPSADTWDTWQVAEVAEPGADTWDTWQVAEVAQPSADSWEGWPADATTASAEANAWSTTSTAPANASTHTSKSGAWWTGEAHTHRSGYGADRRNGYRSGSQHRNRNRDWTSETGTARSWRKDATAQTWESWSAPRERDTQGEAWHNGTSRSHRDRDNGTSRRAPSRPRTREWDGGSWHGNRWQADDKSDWNEHHGRNDERDWHAQQQNYSSRDDGRSRQWDEWNAPAVREEAAKSWWDTPSQNHTASREGAWGGEQRRARDERGDRWKPQSWETRDTWQEDWHFNRARPTPTHDKARDNWDSWNGRAAGATLPDRAWTTPSTWGEQRSSQRQEWHSDGGRGGTQGWSEWSAAEEAGKVEPWKKWAPEAAPEAPMQSDWGAWSVDEPKSTEELWANWKPQAAPQAPQAVETWTQWGSACPQADAHPSAMRPVLHFQ</sequence>
<proteinExistence type="predicted"/>
<feature type="compositionally biased region" description="Polar residues" evidence="1">
    <location>
        <begin position="472"/>
        <end position="481"/>
    </location>
</feature>
<accession>A0ABP0QXG4</accession>
<feature type="compositionally biased region" description="Basic and acidic residues" evidence="1">
    <location>
        <begin position="365"/>
        <end position="375"/>
    </location>
</feature>
<feature type="compositionally biased region" description="Low complexity" evidence="1">
    <location>
        <begin position="92"/>
        <end position="102"/>
    </location>
</feature>
<feature type="compositionally biased region" description="Basic and acidic residues" evidence="1">
    <location>
        <begin position="409"/>
        <end position="426"/>
    </location>
</feature>
<feature type="region of interest" description="Disordered" evidence="1">
    <location>
        <begin position="1"/>
        <end position="33"/>
    </location>
</feature>
<feature type="compositionally biased region" description="Basic and acidic residues" evidence="1">
    <location>
        <begin position="337"/>
        <end position="357"/>
    </location>
</feature>
<feature type="compositionally biased region" description="Low complexity" evidence="1">
    <location>
        <begin position="204"/>
        <end position="225"/>
    </location>
</feature>
<feature type="compositionally biased region" description="Basic and acidic residues" evidence="1">
    <location>
        <begin position="482"/>
        <end position="492"/>
    </location>
</feature>
<comment type="caution">
    <text evidence="2">The sequence shown here is derived from an EMBL/GenBank/DDBJ whole genome shotgun (WGS) entry which is preliminary data.</text>
</comment>
<feature type="region of interest" description="Disordered" evidence="1">
    <location>
        <begin position="92"/>
        <end position="114"/>
    </location>
</feature>
<name>A0ABP0QXG4_9DINO</name>
<feature type="region of interest" description="Disordered" evidence="1">
    <location>
        <begin position="522"/>
        <end position="541"/>
    </location>
</feature>
<feature type="region of interest" description="Disordered" evidence="1">
    <location>
        <begin position="553"/>
        <end position="578"/>
    </location>
</feature>
<dbReference type="EMBL" id="CAXAMM010040351">
    <property type="protein sequence ID" value="CAK9092644.1"/>
    <property type="molecule type" value="Genomic_DNA"/>
</dbReference>
<dbReference type="Proteomes" id="UP001642464">
    <property type="component" value="Unassembled WGS sequence"/>
</dbReference>
<evidence type="ECO:0000313" key="3">
    <source>
        <dbReference type="Proteomes" id="UP001642464"/>
    </source>
</evidence>
<protein>
    <submittedName>
        <fullName evidence="2">Uncharacterized protein</fullName>
    </submittedName>
</protein>
<keyword evidence="3" id="KW-1185">Reference proteome</keyword>
<reference evidence="2 3" key="1">
    <citation type="submission" date="2024-02" db="EMBL/GenBank/DDBJ databases">
        <authorList>
            <person name="Chen Y."/>
            <person name="Shah S."/>
            <person name="Dougan E. K."/>
            <person name="Thang M."/>
            <person name="Chan C."/>
        </authorList>
    </citation>
    <scope>NUCLEOTIDE SEQUENCE [LARGE SCALE GENOMIC DNA]</scope>
</reference>
<evidence type="ECO:0000256" key="1">
    <source>
        <dbReference type="SAM" id="MobiDB-lite"/>
    </source>
</evidence>
<feature type="region of interest" description="Disordered" evidence="1">
    <location>
        <begin position="460"/>
        <end position="516"/>
    </location>
</feature>
<evidence type="ECO:0000313" key="2">
    <source>
        <dbReference type="EMBL" id="CAK9092644.1"/>
    </source>
</evidence>
<organism evidence="2 3">
    <name type="scientific">Durusdinium trenchii</name>
    <dbReference type="NCBI Taxonomy" id="1381693"/>
    <lineage>
        <taxon>Eukaryota</taxon>
        <taxon>Sar</taxon>
        <taxon>Alveolata</taxon>
        <taxon>Dinophyceae</taxon>
        <taxon>Suessiales</taxon>
        <taxon>Symbiodiniaceae</taxon>
        <taxon>Durusdinium</taxon>
    </lineage>
</organism>
<gene>
    <name evidence="2" type="ORF">SCF082_LOCUS43597</name>
</gene>
<feature type="region of interest" description="Disordered" evidence="1">
    <location>
        <begin position="204"/>
        <end position="426"/>
    </location>
</feature>